<evidence type="ECO:0000256" key="5">
    <source>
        <dbReference type="ARBA" id="ARBA00022822"/>
    </source>
</evidence>
<dbReference type="Pfam" id="PF00290">
    <property type="entry name" value="Trp_syntA"/>
    <property type="match status" value="1"/>
</dbReference>
<comment type="caution">
    <text evidence="9">The sequence shown here is derived from an EMBL/GenBank/DDBJ whole genome shotgun (WGS) entry which is preliminary data.</text>
</comment>
<dbReference type="GO" id="GO:0004834">
    <property type="term" value="F:tryptophan synthase activity"/>
    <property type="evidence" value="ECO:0007669"/>
    <property type="project" value="UniProtKB-EC"/>
</dbReference>
<evidence type="ECO:0000256" key="7">
    <source>
        <dbReference type="ARBA" id="ARBA00023239"/>
    </source>
</evidence>
<accession>A0A7V4TFS8</accession>
<gene>
    <name evidence="9" type="ORF">ENW11_01560</name>
</gene>
<name>A0A7V4TFS8_9BACT</name>
<dbReference type="EMBL" id="DTIY01000010">
    <property type="protein sequence ID" value="HGY38484.1"/>
    <property type="molecule type" value="Genomic_DNA"/>
</dbReference>
<dbReference type="EC" id="4.2.1.20" evidence="3"/>
<dbReference type="InterPro" id="IPR013785">
    <property type="entry name" value="Aldolase_TIM"/>
</dbReference>
<evidence type="ECO:0000256" key="2">
    <source>
        <dbReference type="ARBA" id="ARBA00011270"/>
    </source>
</evidence>
<keyword evidence="6" id="KW-0057">Aromatic amino acid biosynthesis</keyword>
<keyword evidence="7" id="KW-0456">Lyase</keyword>
<dbReference type="PANTHER" id="PTHR43406">
    <property type="entry name" value="TRYPTOPHAN SYNTHASE, ALPHA CHAIN"/>
    <property type="match status" value="1"/>
</dbReference>
<evidence type="ECO:0000256" key="6">
    <source>
        <dbReference type="ARBA" id="ARBA00023141"/>
    </source>
</evidence>
<evidence type="ECO:0000256" key="3">
    <source>
        <dbReference type="ARBA" id="ARBA00012043"/>
    </source>
</evidence>
<dbReference type="UniPathway" id="UPA00035">
    <property type="reaction ID" value="UER00044"/>
</dbReference>
<dbReference type="Gene3D" id="3.20.20.70">
    <property type="entry name" value="Aldolase class I"/>
    <property type="match status" value="1"/>
</dbReference>
<evidence type="ECO:0000256" key="1">
    <source>
        <dbReference type="ARBA" id="ARBA00004733"/>
    </source>
</evidence>
<comment type="catalytic activity">
    <reaction evidence="8">
        <text>(1S,2R)-1-C-(indol-3-yl)glycerol 3-phosphate + L-serine = D-glyceraldehyde 3-phosphate + L-tryptophan + H2O</text>
        <dbReference type="Rhea" id="RHEA:10532"/>
        <dbReference type="ChEBI" id="CHEBI:15377"/>
        <dbReference type="ChEBI" id="CHEBI:33384"/>
        <dbReference type="ChEBI" id="CHEBI:57912"/>
        <dbReference type="ChEBI" id="CHEBI:58866"/>
        <dbReference type="ChEBI" id="CHEBI:59776"/>
        <dbReference type="EC" id="4.2.1.20"/>
    </reaction>
</comment>
<sequence>MQVIPFLLPGIPDERTSLQFLLDFLSHPNFPFVEVGLPSRNPYLDGAVIRTAHRKLRESGFGFGRVLRLLEEQVRDRDTRKIILMGYLHDLEEFGVIEFQRHIDALGPGGLILVGPHEKVLALRDRLAVPLVPLVTVRSTAKTLLPFLGERPPFIYFRVSTKRTGEGDSPPLPLIRRALNTVREMFPGLPVFAGFGIGDRKRASLLKDLSFSGVVVGSALLERIMAGHPVRDFLRELEEL</sequence>
<comment type="pathway">
    <text evidence="1">Amino-acid biosynthesis; L-tryptophan biosynthesis; L-tryptophan from chorismate: step 5/5.</text>
</comment>
<keyword evidence="4" id="KW-0028">Amino-acid biosynthesis</keyword>
<comment type="subunit">
    <text evidence="2">Tetramer of two alpha and two beta chains.</text>
</comment>
<reference evidence="9" key="1">
    <citation type="journal article" date="2020" name="mSystems">
        <title>Genome- and Community-Level Interaction Insights into Carbon Utilization and Element Cycling Functions of Hydrothermarchaeota in Hydrothermal Sediment.</title>
        <authorList>
            <person name="Zhou Z."/>
            <person name="Liu Y."/>
            <person name="Xu W."/>
            <person name="Pan J."/>
            <person name="Luo Z.H."/>
            <person name="Li M."/>
        </authorList>
    </citation>
    <scope>NUCLEOTIDE SEQUENCE [LARGE SCALE GENOMIC DNA]</scope>
    <source>
        <strain evidence="9">SpSt-82</strain>
    </source>
</reference>
<protein>
    <recommendedName>
        <fullName evidence="3">tryptophan synthase</fullName>
        <ecNumber evidence="3">4.2.1.20</ecNumber>
    </recommendedName>
</protein>
<evidence type="ECO:0000256" key="8">
    <source>
        <dbReference type="ARBA" id="ARBA00049047"/>
    </source>
</evidence>
<dbReference type="PANTHER" id="PTHR43406:SF1">
    <property type="entry name" value="TRYPTOPHAN SYNTHASE ALPHA CHAIN, CHLOROPLASTIC"/>
    <property type="match status" value="1"/>
</dbReference>
<dbReference type="AlphaFoldDB" id="A0A7V4TFS8"/>
<organism evidence="9">
    <name type="scientific">Candidatus Caldatribacterium saccharofermentans</name>
    <dbReference type="NCBI Taxonomy" id="1454753"/>
    <lineage>
        <taxon>Bacteria</taxon>
        <taxon>Pseudomonadati</taxon>
        <taxon>Atribacterota</taxon>
        <taxon>Atribacteria</taxon>
        <taxon>Atribacterales</taxon>
        <taxon>Candidatus Caldatribacteriaceae</taxon>
        <taxon>Candidatus Caldatribacterium</taxon>
    </lineage>
</organism>
<proteinExistence type="predicted"/>
<dbReference type="InterPro" id="IPR002028">
    <property type="entry name" value="Trp_synthase_suA"/>
</dbReference>
<evidence type="ECO:0000313" key="9">
    <source>
        <dbReference type="EMBL" id="HGY38484.1"/>
    </source>
</evidence>
<dbReference type="GO" id="GO:0005829">
    <property type="term" value="C:cytosol"/>
    <property type="evidence" value="ECO:0007669"/>
    <property type="project" value="TreeGrafter"/>
</dbReference>
<keyword evidence="5" id="KW-0822">Tryptophan biosynthesis</keyword>
<evidence type="ECO:0000256" key="4">
    <source>
        <dbReference type="ARBA" id="ARBA00022605"/>
    </source>
</evidence>
<dbReference type="SUPFAM" id="SSF51366">
    <property type="entry name" value="Ribulose-phoshate binding barrel"/>
    <property type="match status" value="1"/>
</dbReference>
<dbReference type="InterPro" id="IPR011060">
    <property type="entry name" value="RibuloseP-bd_barrel"/>
</dbReference>